<reference evidence="8 9" key="1">
    <citation type="submission" date="2016-08" db="EMBL/GenBank/DDBJ databases">
        <title>Whole genome sequence of Mesorhizobium sp. strain UASWS1009 isolated from industrial sewage.</title>
        <authorList>
            <person name="Crovadore J."/>
            <person name="Calmin G."/>
            <person name="Chablais R."/>
            <person name="Cochard B."/>
            <person name="Lefort F."/>
        </authorList>
    </citation>
    <scope>NUCLEOTIDE SEQUENCE [LARGE SCALE GENOMIC DNA]</scope>
    <source>
        <strain evidence="8 9">UASWS1009</strain>
    </source>
</reference>
<feature type="binding site" evidence="6">
    <location>
        <position position="135"/>
    </location>
    <ligand>
        <name>Mg(2+)</name>
        <dbReference type="ChEBI" id="CHEBI:18420"/>
    </ligand>
</feature>
<dbReference type="Proteomes" id="UP000094412">
    <property type="component" value="Unassembled WGS sequence"/>
</dbReference>
<dbReference type="InterPro" id="IPR015813">
    <property type="entry name" value="Pyrv/PenolPyrv_kinase-like_dom"/>
</dbReference>
<dbReference type="Pfam" id="PF03328">
    <property type="entry name" value="HpcH_HpaI"/>
    <property type="match status" value="1"/>
</dbReference>
<gene>
    <name evidence="8" type="ORF">QV13_11775</name>
</gene>
<dbReference type="PANTHER" id="PTHR32308">
    <property type="entry name" value="LYASE BETA SUBUNIT, PUTATIVE (AFU_ORTHOLOGUE AFUA_4G13030)-RELATED"/>
    <property type="match status" value="1"/>
</dbReference>
<comment type="cofactor">
    <cofactor evidence="1">
        <name>Mg(2+)</name>
        <dbReference type="ChEBI" id="CHEBI:18420"/>
    </cofactor>
</comment>
<evidence type="ECO:0000256" key="2">
    <source>
        <dbReference type="ARBA" id="ARBA00005568"/>
    </source>
</evidence>
<proteinExistence type="inferred from homology"/>
<name>A0A1C2DVV3_9HYPH</name>
<dbReference type="Gene3D" id="3.20.20.60">
    <property type="entry name" value="Phosphoenolpyruvate-binding domains"/>
    <property type="match status" value="1"/>
</dbReference>
<evidence type="ECO:0000313" key="8">
    <source>
        <dbReference type="EMBL" id="OCX18892.1"/>
    </source>
</evidence>
<keyword evidence="9" id="KW-1185">Reference proteome</keyword>
<evidence type="ECO:0000256" key="4">
    <source>
        <dbReference type="ARBA" id="ARBA00022842"/>
    </source>
</evidence>
<feature type="binding site" evidence="5">
    <location>
        <position position="135"/>
    </location>
    <ligand>
        <name>substrate</name>
    </ligand>
</feature>
<evidence type="ECO:0000256" key="5">
    <source>
        <dbReference type="PIRSR" id="PIRSR015582-1"/>
    </source>
</evidence>
<dbReference type="EMBL" id="MDEO01000031">
    <property type="protein sequence ID" value="OCX18892.1"/>
    <property type="molecule type" value="Genomic_DNA"/>
</dbReference>
<keyword evidence="4 6" id="KW-0460">Magnesium</keyword>
<evidence type="ECO:0000256" key="6">
    <source>
        <dbReference type="PIRSR" id="PIRSR015582-2"/>
    </source>
</evidence>
<evidence type="ECO:0000259" key="7">
    <source>
        <dbReference type="Pfam" id="PF03328"/>
    </source>
</evidence>
<comment type="caution">
    <text evidence="8">The sequence shown here is derived from an EMBL/GenBank/DDBJ whole genome shotgun (WGS) entry which is preliminary data.</text>
</comment>
<dbReference type="SUPFAM" id="SSF51621">
    <property type="entry name" value="Phosphoenolpyruvate/pyruvate domain"/>
    <property type="match status" value="1"/>
</dbReference>
<evidence type="ECO:0000256" key="1">
    <source>
        <dbReference type="ARBA" id="ARBA00001946"/>
    </source>
</evidence>
<accession>A0A1C2DVV3</accession>
<feature type="domain" description="HpcH/HpaI aldolase/citrate lyase" evidence="7">
    <location>
        <begin position="12"/>
        <end position="229"/>
    </location>
</feature>
<feature type="binding site" evidence="5">
    <location>
        <position position="73"/>
    </location>
    <ligand>
        <name>substrate</name>
    </ligand>
</feature>
<dbReference type="PANTHER" id="PTHR32308:SF0">
    <property type="entry name" value="HPCH_HPAI ALDOLASE_CITRATE LYASE DOMAIN-CONTAINING PROTEIN"/>
    <property type="match status" value="1"/>
</dbReference>
<dbReference type="InterPro" id="IPR040442">
    <property type="entry name" value="Pyrv_kinase-like_dom_sf"/>
</dbReference>
<dbReference type="GO" id="GO:0000287">
    <property type="term" value="F:magnesium ion binding"/>
    <property type="evidence" value="ECO:0007669"/>
    <property type="project" value="TreeGrafter"/>
</dbReference>
<dbReference type="PIRSF" id="PIRSF015582">
    <property type="entry name" value="Cit_lyase_B"/>
    <property type="match status" value="1"/>
</dbReference>
<evidence type="ECO:0000256" key="3">
    <source>
        <dbReference type="ARBA" id="ARBA00022723"/>
    </source>
</evidence>
<keyword evidence="3 6" id="KW-0479">Metal-binding</keyword>
<dbReference type="GO" id="GO:0006107">
    <property type="term" value="P:oxaloacetate metabolic process"/>
    <property type="evidence" value="ECO:0007669"/>
    <property type="project" value="TreeGrafter"/>
</dbReference>
<dbReference type="STRING" id="1566387.QV13_11775"/>
<sequence length="302" mass="31748">MTGNVQVRRAWRSLLFVPGNQARLLAGAAKRGADAVVVDLEDSVPEAQKSTARDGFAAALARNEWHDCDLLVRINNLPDRCEADVMAAIQAGANGIVVPKAEDADSLNRFSDLLGKAEKGCGRASGATVLVPLVETPGGLFRLREIAAAARVAAIAFGDEDLALALGCSVESSTLATYKHMLIVAAAEAGCQPLGLGASITQFGDLQVFRAGAMAARSWGMTGAFCIHPAQAAVLNEVFAPSEEEVEHARNIIRHFETGNRNGHGAVAYNGTMIDWPVAARAFRILELAGSTQSRALCGTGR</sequence>
<feature type="binding site" evidence="6">
    <location>
        <position position="161"/>
    </location>
    <ligand>
        <name>Mg(2+)</name>
        <dbReference type="ChEBI" id="CHEBI:18420"/>
    </ligand>
</feature>
<dbReference type="OrthoDB" id="9800547at2"/>
<evidence type="ECO:0000313" key="9">
    <source>
        <dbReference type="Proteomes" id="UP000094412"/>
    </source>
</evidence>
<protein>
    <recommendedName>
        <fullName evidence="7">HpcH/HpaI aldolase/citrate lyase domain-containing protein</fullName>
    </recommendedName>
</protein>
<dbReference type="InterPro" id="IPR011206">
    <property type="entry name" value="Citrate_lyase_beta/mcl1/mcl2"/>
</dbReference>
<dbReference type="RefSeq" id="WP_024924982.1">
    <property type="nucleotide sequence ID" value="NZ_MDEO01000031.1"/>
</dbReference>
<organism evidence="8 9">
    <name type="scientific">Mesorhizobium hungaricum</name>
    <dbReference type="NCBI Taxonomy" id="1566387"/>
    <lineage>
        <taxon>Bacteria</taxon>
        <taxon>Pseudomonadati</taxon>
        <taxon>Pseudomonadota</taxon>
        <taxon>Alphaproteobacteria</taxon>
        <taxon>Hyphomicrobiales</taxon>
        <taxon>Phyllobacteriaceae</taxon>
        <taxon>Mesorhizobium</taxon>
    </lineage>
</organism>
<dbReference type="InterPro" id="IPR005000">
    <property type="entry name" value="Aldolase/citrate-lyase_domain"/>
</dbReference>
<dbReference type="AlphaFoldDB" id="A0A1C2DVV3"/>
<comment type="similarity">
    <text evidence="2">Belongs to the HpcH/HpaI aldolase family.</text>
</comment>
<dbReference type="GO" id="GO:0003824">
    <property type="term" value="F:catalytic activity"/>
    <property type="evidence" value="ECO:0007669"/>
    <property type="project" value="InterPro"/>
</dbReference>